<dbReference type="Proteomes" id="UP000193334">
    <property type="component" value="Chromosome"/>
</dbReference>
<keyword evidence="4 7" id="KW-0055">Arginine biosynthesis</keyword>
<dbReference type="GO" id="GO:0005829">
    <property type="term" value="C:cytosol"/>
    <property type="evidence" value="ECO:0007669"/>
    <property type="project" value="TreeGrafter"/>
</dbReference>
<dbReference type="CDD" id="cd01359">
    <property type="entry name" value="Argininosuccinate_lyase"/>
    <property type="match status" value="1"/>
</dbReference>
<dbReference type="PANTHER" id="PTHR43814">
    <property type="entry name" value="ARGININOSUCCINATE LYASE"/>
    <property type="match status" value="1"/>
</dbReference>
<evidence type="ECO:0000256" key="3">
    <source>
        <dbReference type="ARBA" id="ARBA00012338"/>
    </source>
</evidence>
<dbReference type="HAMAP" id="MF_00006">
    <property type="entry name" value="Arg_succ_lyase"/>
    <property type="match status" value="1"/>
</dbReference>
<dbReference type="NCBIfam" id="TIGR00838">
    <property type="entry name" value="argH"/>
    <property type="match status" value="1"/>
</dbReference>
<dbReference type="Gene3D" id="1.10.275.10">
    <property type="entry name" value="Fumarase/aspartase (N-terminal domain)"/>
    <property type="match status" value="1"/>
</dbReference>
<evidence type="ECO:0000256" key="5">
    <source>
        <dbReference type="ARBA" id="ARBA00022605"/>
    </source>
</evidence>
<keyword evidence="5 7" id="KW-0028">Amino-acid biosynthesis</keyword>
<dbReference type="RefSeq" id="WP_085756097.1">
    <property type="nucleotide sequence ID" value="NZ_CP021023.1"/>
</dbReference>
<dbReference type="GO" id="GO:0042450">
    <property type="term" value="P:L-arginine biosynthetic process via ornithine"/>
    <property type="evidence" value="ECO:0007669"/>
    <property type="project" value="UniProtKB-UniRule"/>
</dbReference>
<dbReference type="STRING" id="1941349.STSP1_01863"/>
<evidence type="ECO:0000259" key="8">
    <source>
        <dbReference type="Pfam" id="PF00206"/>
    </source>
</evidence>
<name>A0A1W6LNZ3_9BACT</name>
<dbReference type="Pfam" id="PF14698">
    <property type="entry name" value="ASL_C2"/>
    <property type="match status" value="1"/>
</dbReference>
<dbReference type="PRINTS" id="PR00145">
    <property type="entry name" value="ARGSUCLYASE"/>
</dbReference>
<reference evidence="11" key="1">
    <citation type="submission" date="2017-04" db="EMBL/GenBank/DDBJ databases">
        <title>Comparative genomics and description of representatives of a novel lineage of planctomycetes thriving in anoxic sediments.</title>
        <authorList>
            <person name="Spring S."/>
            <person name="Bunk B."/>
            <person name="Sproer C."/>
        </authorList>
    </citation>
    <scope>NUCLEOTIDE SEQUENCE [LARGE SCALE GENOMIC DNA]</scope>
    <source>
        <strain evidence="11">ST-PulAB-D4</strain>
    </source>
</reference>
<dbReference type="InterPro" id="IPR008948">
    <property type="entry name" value="L-Aspartase-like"/>
</dbReference>
<dbReference type="InterPro" id="IPR009049">
    <property type="entry name" value="Argininosuccinate_lyase"/>
</dbReference>
<evidence type="ECO:0000256" key="4">
    <source>
        <dbReference type="ARBA" id="ARBA00022571"/>
    </source>
</evidence>
<dbReference type="SUPFAM" id="SSF48557">
    <property type="entry name" value="L-aspartase-like"/>
    <property type="match status" value="1"/>
</dbReference>
<dbReference type="AlphaFoldDB" id="A0A1W6LNZ3"/>
<dbReference type="InterPro" id="IPR000362">
    <property type="entry name" value="Fumarate_lyase_fam"/>
</dbReference>
<evidence type="ECO:0000313" key="10">
    <source>
        <dbReference type="EMBL" id="ARN57456.1"/>
    </source>
</evidence>
<keyword evidence="11" id="KW-1185">Reference proteome</keyword>
<dbReference type="GO" id="GO:0004056">
    <property type="term" value="F:argininosuccinate lyase activity"/>
    <property type="evidence" value="ECO:0007669"/>
    <property type="project" value="UniProtKB-UniRule"/>
</dbReference>
<organism evidence="10 11">
    <name type="scientific">Sedimentisphaera salicampi</name>
    <dbReference type="NCBI Taxonomy" id="1941349"/>
    <lineage>
        <taxon>Bacteria</taxon>
        <taxon>Pseudomonadati</taxon>
        <taxon>Planctomycetota</taxon>
        <taxon>Phycisphaerae</taxon>
        <taxon>Sedimentisphaerales</taxon>
        <taxon>Sedimentisphaeraceae</taxon>
        <taxon>Sedimentisphaera</taxon>
    </lineage>
</organism>
<comment type="catalytic activity">
    <reaction evidence="1 7">
        <text>2-(N(omega)-L-arginino)succinate = fumarate + L-arginine</text>
        <dbReference type="Rhea" id="RHEA:24020"/>
        <dbReference type="ChEBI" id="CHEBI:29806"/>
        <dbReference type="ChEBI" id="CHEBI:32682"/>
        <dbReference type="ChEBI" id="CHEBI:57472"/>
        <dbReference type="EC" id="4.3.2.1"/>
    </reaction>
</comment>
<evidence type="ECO:0000256" key="2">
    <source>
        <dbReference type="ARBA" id="ARBA00004941"/>
    </source>
</evidence>
<dbReference type="Gene3D" id="1.10.40.30">
    <property type="entry name" value="Fumarase/aspartase (C-terminal domain)"/>
    <property type="match status" value="1"/>
</dbReference>
<dbReference type="FunFam" id="1.20.200.10:FF:000015">
    <property type="entry name" value="argininosuccinate lyase isoform X2"/>
    <property type="match status" value="1"/>
</dbReference>
<comment type="similarity">
    <text evidence="7">Belongs to the lyase 1 family. Argininosuccinate lyase subfamily.</text>
</comment>
<keyword evidence="6 7" id="KW-0456">Lyase</keyword>
<dbReference type="EC" id="4.3.2.1" evidence="3 7"/>
<accession>A0A1W6LNZ3</accession>
<evidence type="ECO:0000256" key="1">
    <source>
        <dbReference type="ARBA" id="ARBA00000985"/>
    </source>
</evidence>
<gene>
    <name evidence="10" type="primary">argH1</name>
    <name evidence="7" type="synonym">argH</name>
    <name evidence="10" type="ORF">STSP1_01863</name>
</gene>
<evidence type="ECO:0000259" key="9">
    <source>
        <dbReference type="Pfam" id="PF14698"/>
    </source>
</evidence>
<proteinExistence type="inferred from homology"/>
<sequence length="469" mass="52463">MTDKQKSWQNRLENAPDELSMNFVESLSYDKRLYKYDIQGSIAHCEMLEQQGLISSSEREQIVKGLLEIQAEIEAGSFEFDVSQEDIHMAVEAALIEKTGDPGRKLHTGRSRNDQIATDMRLWMRDEINRLLEKLCCLQMAFAELAEKYTEDVMPSYTHLQRAQPIVIAAYLLSFVEQFERDKGRLKDLAARVNISPLGSGAAAGSTLPIDRNLTAEKLGFAGITQNSIDAVSDRDFCAEFTFACSMIMTHLSKLAEDFIIFSSTEFSFVKISDTYCTSSSMMPQKRNPDMLELIRGKTGNVFGSLSALMMMLKAQPSTYNRDLQEEKIHIFNAADYANNCLEMAAAIVSNTQFRTDKIASGIDEGFLDATSLAEYLVKKGVPFRQAHGIVGTAVALCEKRGLKLSELELEDFRNLSEAVEEDVYESLTAANVARAYTSPGAAGKTQSEQRIKYWKEKLNTFSSVKGEE</sequence>
<dbReference type="InterPro" id="IPR029419">
    <property type="entry name" value="Arg_succ_lyase_C"/>
</dbReference>
<dbReference type="PRINTS" id="PR00149">
    <property type="entry name" value="FUMRATELYASE"/>
</dbReference>
<dbReference type="KEGG" id="pbp:STSP1_01863"/>
<feature type="domain" description="Fumarate lyase N-terminal" evidence="8">
    <location>
        <begin position="11"/>
        <end position="304"/>
    </location>
</feature>
<dbReference type="PANTHER" id="PTHR43814:SF1">
    <property type="entry name" value="ARGININOSUCCINATE LYASE"/>
    <property type="match status" value="1"/>
</dbReference>
<feature type="domain" description="Argininosuccinate lyase C-terminal" evidence="9">
    <location>
        <begin position="367"/>
        <end position="432"/>
    </location>
</feature>
<dbReference type="InterPro" id="IPR022761">
    <property type="entry name" value="Fumarate_lyase_N"/>
</dbReference>
<comment type="subcellular location">
    <subcellularLocation>
        <location evidence="7">Cytoplasm</location>
    </subcellularLocation>
</comment>
<keyword evidence="7" id="KW-0963">Cytoplasm</keyword>
<dbReference type="FunFam" id="1.10.275.10:FF:000002">
    <property type="entry name" value="Argininosuccinate lyase"/>
    <property type="match status" value="1"/>
</dbReference>
<dbReference type="FunFam" id="1.10.40.30:FF:000001">
    <property type="entry name" value="Argininosuccinate lyase"/>
    <property type="match status" value="1"/>
</dbReference>
<dbReference type="Pfam" id="PF00206">
    <property type="entry name" value="Lyase_1"/>
    <property type="match status" value="1"/>
</dbReference>
<protein>
    <recommendedName>
        <fullName evidence="3 7">Argininosuccinate lyase</fullName>
        <shortName evidence="7">ASAL</shortName>
        <ecNumber evidence="3 7">4.3.2.1</ecNumber>
    </recommendedName>
    <alternativeName>
        <fullName evidence="7">Arginosuccinase</fullName>
    </alternativeName>
</protein>
<dbReference type="Gene3D" id="1.20.200.10">
    <property type="entry name" value="Fumarase/aspartase (Central domain)"/>
    <property type="match status" value="1"/>
</dbReference>
<evidence type="ECO:0000256" key="6">
    <source>
        <dbReference type="ARBA" id="ARBA00023239"/>
    </source>
</evidence>
<comment type="pathway">
    <text evidence="2 7">Amino-acid biosynthesis; L-arginine biosynthesis; L-arginine from L-ornithine and carbamoyl phosphate: step 3/3.</text>
</comment>
<dbReference type="InterPro" id="IPR024083">
    <property type="entry name" value="Fumarase/histidase_N"/>
</dbReference>
<evidence type="ECO:0000256" key="7">
    <source>
        <dbReference type="HAMAP-Rule" id="MF_00006"/>
    </source>
</evidence>
<dbReference type="EMBL" id="CP021023">
    <property type="protein sequence ID" value="ARN57456.1"/>
    <property type="molecule type" value="Genomic_DNA"/>
</dbReference>
<evidence type="ECO:0000313" key="11">
    <source>
        <dbReference type="Proteomes" id="UP000193334"/>
    </source>
</evidence>
<dbReference type="UniPathway" id="UPA00068">
    <property type="reaction ID" value="UER00114"/>
</dbReference>